<organism evidence="1 2">
    <name type="scientific">Candidatus Methanoperedens nitratireducens</name>
    <dbReference type="NCBI Taxonomy" id="1392998"/>
    <lineage>
        <taxon>Archaea</taxon>
        <taxon>Methanobacteriati</taxon>
        <taxon>Methanobacteriota</taxon>
        <taxon>Stenosarchaea group</taxon>
        <taxon>Methanomicrobia</taxon>
        <taxon>Methanosarcinales</taxon>
        <taxon>ANME-2 cluster</taxon>
        <taxon>Candidatus Methanoperedentaceae</taxon>
        <taxon>Candidatus Methanoperedens</taxon>
    </lineage>
</organism>
<dbReference type="InterPro" id="IPR007154">
    <property type="entry name" value="DUF356"/>
</dbReference>
<evidence type="ECO:0000313" key="2">
    <source>
        <dbReference type="Proteomes" id="UP000050360"/>
    </source>
</evidence>
<reference evidence="1 2" key="1">
    <citation type="submission" date="2015-09" db="EMBL/GenBank/DDBJ databases">
        <title>A metagenomics-based metabolic model of nitrate-dependent anaerobic oxidation of methane by Methanoperedens-like archaea.</title>
        <authorList>
            <person name="Arshad A."/>
            <person name="Speth D.R."/>
            <person name="De Graaf R.M."/>
            <person name="Op Den Camp H.J."/>
            <person name="Jetten M.S."/>
            <person name="Welte C.U."/>
        </authorList>
    </citation>
    <scope>NUCLEOTIDE SEQUENCE [LARGE SCALE GENOMIC DNA]</scope>
</reference>
<proteinExistence type="predicted"/>
<dbReference type="Proteomes" id="UP000050360">
    <property type="component" value="Unassembled WGS sequence"/>
</dbReference>
<dbReference type="AlphaFoldDB" id="A0A0P7ZGE3"/>
<dbReference type="Pfam" id="PF04009">
    <property type="entry name" value="DUF356"/>
    <property type="match status" value="1"/>
</dbReference>
<gene>
    <name evidence="1" type="ORF">MPEBLZ_02738</name>
</gene>
<protein>
    <recommendedName>
        <fullName evidence="3">DUF356 domain-containing protein</fullName>
    </recommendedName>
</protein>
<sequence length="125" mass="13977">MNSLAVIRANDNSKLRTALHDLVKYGHISYSSVPRKLEPGFADNILVNIMKAPLKSWSTAAAIVPLMDSASSAINRLRRIHPPAHVIIVSPMHEIYYQLIGCIEMLPEAFPRKYPLSKKISTVEQ</sequence>
<accession>A0A0P7ZGE3</accession>
<evidence type="ECO:0008006" key="3">
    <source>
        <dbReference type="Google" id="ProtNLM"/>
    </source>
</evidence>
<dbReference type="EMBL" id="LKCM01000209">
    <property type="protein sequence ID" value="KPQ42721.1"/>
    <property type="molecule type" value="Genomic_DNA"/>
</dbReference>
<name>A0A0P7ZGE3_9EURY</name>
<evidence type="ECO:0000313" key="1">
    <source>
        <dbReference type="EMBL" id="KPQ42721.1"/>
    </source>
</evidence>
<comment type="caution">
    <text evidence="1">The sequence shown here is derived from an EMBL/GenBank/DDBJ whole genome shotgun (WGS) entry which is preliminary data.</text>
</comment>